<dbReference type="AlphaFoldDB" id="A0A9P4MWW5"/>
<evidence type="ECO:0000313" key="1">
    <source>
        <dbReference type="EMBL" id="KAF2202583.1"/>
    </source>
</evidence>
<dbReference type="Proteomes" id="UP000799536">
    <property type="component" value="Unassembled WGS sequence"/>
</dbReference>
<accession>A0A9P4MWW5</accession>
<protein>
    <submittedName>
        <fullName evidence="1">Uncharacterized protein</fullName>
    </submittedName>
</protein>
<comment type="caution">
    <text evidence="1">The sequence shown here is derived from an EMBL/GenBank/DDBJ whole genome shotgun (WGS) entry which is preliminary data.</text>
</comment>
<sequence length="155" mass="17417">MAQAGKQLVAHRSKHAQLILLLFNNAIRLWEGCLSWIFDVMSTLRVAILVGDNITYEPHQLHTINQATNLQAPFSAAQVPNKAGYYVQQQEQKDRTPTVPHVLDLAVRSVTLVPRSFFPKFGSLEDCDVLSRWGEEVVGLGEKKKPKRKGIPEDT</sequence>
<dbReference type="EMBL" id="ML993931">
    <property type="protein sequence ID" value="KAF2202583.1"/>
    <property type="molecule type" value="Genomic_DNA"/>
</dbReference>
<keyword evidence="2" id="KW-1185">Reference proteome</keyword>
<organism evidence="1 2">
    <name type="scientific">Delitschia confertaspora ATCC 74209</name>
    <dbReference type="NCBI Taxonomy" id="1513339"/>
    <lineage>
        <taxon>Eukaryota</taxon>
        <taxon>Fungi</taxon>
        <taxon>Dikarya</taxon>
        <taxon>Ascomycota</taxon>
        <taxon>Pezizomycotina</taxon>
        <taxon>Dothideomycetes</taxon>
        <taxon>Pleosporomycetidae</taxon>
        <taxon>Pleosporales</taxon>
        <taxon>Delitschiaceae</taxon>
        <taxon>Delitschia</taxon>
    </lineage>
</organism>
<name>A0A9P4MWW5_9PLEO</name>
<gene>
    <name evidence="1" type="ORF">GQ43DRAFT_430618</name>
</gene>
<reference evidence="1" key="1">
    <citation type="journal article" date="2020" name="Stud. Mycol.">
        <title>101 Dothideomycetes genomes: a test case for predicting lifestyles and emergence of pathogens.</title>
        <authorList>
            <person name="Haridas S."/>
            <person name="Albert R."/>
            <person name="Binder M."/>
            <person name="Bloem J."/>
            <person name="Labutti K."/>
            <person name="Salamov A."/>
            <person name="Andreopoulos B."/>
            <person name="Baker S."/>
            <person name="Barry K."/>
            <person name="Bills G."/>
            <person name="Bluhm B."/>
            <person name="Cannon C."/>
            <person name="Castanera R."/>
            <person name="Culley D."/>
            <person name="Daum C."/>
            <person name="Ezra D."/>
            <person name="Gonzalez J."/>
            <person name="Henrissat B."/>
            <person name="Kuo A."/>
            <person name="Liang C."/>
            <person name="Lipzen A."/>
            <person name="Lutzoni F."/>
            <person name="Magnuson J."/>
            <person name="Mondo S."/>
            <person name="Nolan M."/>
            <person name="Ohm R."/>
            <person name="Pangilinan J."/>
            <person name="Park H.-J."/>
            <person name="Ramirez L."/>
            <person name="Alfaro M."/>
            <person name="Sun H."/>
            <person name="Tritt A."/>
            <person name="Yoshinaga Y."/>
            <person name="Zwiers L.-H."/>
            <person name="Turgeon B."/>
            <person name="Goodwin S."/>
            <person name="Spatafora J."/>
            <person name="Crous P."/>
            <person name="Grigoriev I."/>
        </authorList>
    </citation>
    <scope>NUCLEOTIDE SEQUENCE</scope>
    <source>
        <strain evidence="1">ATCC 74209</strain>
    </source>
</reference>
<proteinExistence type="predicted"/>
<evidence type="ECO:0000313" key="2">
    <source>
        <dbReference type="Proteomes" id="UP000799536"/>
    </source>
</evidence>